<feature type="non-terminal residue" evidence="1">
    <location>
        <position position="1"/>
    </location>
</feature>
<protein>
    <submittedName>
        <fullName evidence="1">Uncharacterized protein</fullName>
    </submittedName>
</protein>
<organism evidence="1 2">
    <name type="scientific">Melipona bicolor</name>
    <dbReference type="NCBI Taxonomy" id="60889"/>
    <lineage>
        <taxon>Eukaryota</taxon>
        <taxon>Metazoa</taxon>
        <taxon>Ecdysozoa</taxon>
        <taxon>Arthropoda</taxon>
        <taxon>Hexapoda</taxon>
        <taxon>Insecta</taxon>
        <taxon>Pterygota</taxon>
        <taxon>Neoptera</taxon>
        <taxon>Endopterygota</taxon>
        <taxon>Hymenoptera</taxon>
        <taxon>Apocrita</taxon>
        <taxon>Aculeata</taxon>
        <taxon>Apoidea</taxon>
        <taxon>Anthophila</taxon>
        <taxon>Apidae</taxon>
        <taxon>Melipona</taxon>
    </lineage>
</organism>
<name>A0AA40KGM8_9HYME</name>
<accession>A0AA40KGM8</accession>
<evidence type="ECO:0000313" key="1">
    <source>
        <dbReference type="EMBL" id="KAK1119362.1"/>
    </source>
</evidence>
<comment type="caution">
    <text evidence="1">The sequence shown here is derived from an EMBL/GenBank/DDBJ whole genome shotgun (WGS) entry which is preliminary data.</text>
</comment>
<proteinExistence type="predicted"/>
<sequence>LVTVTLQCRSVKLCTGSIRYLKDCRCNSTIEEVSLGIFSCFDCTVPVWNDRVCNHSESYSPYDTLP</sequence>
<reference evidence="1" key="1">
    <citation type="submission" date="2021-10" db="EMBL/GenBank/DDBJ databases">
        <title>Melipona bicolor Genome sequencing and assembly.</title>
        <authorList>
            <person name="Araujo N.S."/>
            <person name="Arias M.C."/>
        </authorList>
    </citation>
    <scope>NUCLEOTIDE SEQUENCE</scope>
    <source>
        <strain evidence="1">USP_2M_L1-L4_2017</strain>
        <tissue evidence="1">Whole body</tissue>
    </source>
</reference>
<dbReference type="AlphaFoldDB" id="A0AA40KGM8"/>
<evidence type="ECO:0000313" key="2">
    <source>
        <dbReference type="Proteomes" id="UP001177670"/>
    </source>
</evidence>
<keyword evidence="2" id="KW-1185">Reference proteome</keyword>
<dbReference type="Proteomes" id="UP001177670">
    <property type="component" value="Unassembled WGS sequence"/>
</dbReference>
<dbReference type="EMBL" id="JAHYIQ010000037">
    <property type="protein sequence ID" value="KAK1119362.1"/>
    <property type="molecule type" value="Genomic_DNA"/>
</dbReference>
<gene>
    <name evidence="1" type="ORF">K0M31_013548</name>
</gene>